<sequence>MSSVTPVTQIESADNEFLQAVKRRDRPAIEDALKNGANVTATDSHGRTCLHYAILEVERRRLNITVVNLYEEEFVVPEDDLPSTTYAIEQFNLQKTLDGIEEIPEMDLSLVRLLIDSGAFVDALDEKGNSCLHYAVENKDCLGLIQLLLDAGVEIDRVDKGGHSPLMIALSIDNLTAVKILMSRGADIRIISSSLGETSLHLAKSDEAFRILLDAGTADMLNLPTGLARKSVDPTYTSVFDIIGKTPFQAALEYCKIDTLERMIKSGADVRYTGGEDGTLCPQSPLLAAIYTRRKEVVEILLMHGADPNYANHNSDDDSSCGIYASSDFVFAISYLGQGYSDGTNTSQKALEDIIKLLISYGADYASSSGFNQLLTYGTLDLIRWFLELFKQKGLKKCPGTYDPPLHLALKNPNLDVFPFVLESRIGDLKAVDEDNYTLVNLAIQYHWEDKLIMLLDLGANINYVMWDVYAEKKSVIQAAFESKSLSCIELLLCYGSLPASLIDLTHVDLESDLCRLSDEARREIGKKILMHVSLVEKLGLFVDASFFEWMEKFFNLEIYSREFHTTCKTELELMEATQIRESVTVYDILSGKEFDQYAKSLSLITDAREQNSSTKFPIYNYWIQFRTVQLETRHEMMSNAVNGLKRILGLEPDTFDHIYQDILRQLTRVDWYVLQKV</sequence>
<proteinExistence type="predicted"/>
<reference evidence="1" key="1">
    <citation type="submission" date="2023-04" db="EMBL/GenBank/DDBJ databases">
        <title>A chromosome-level genome assembly of the parasitoid wasp Eretmocerus hayati.</title>
        <authorList>
            <person name="Zhong Y."/>
            <person name="Liu S."/>
            <person name="Liu Y."/>
        </authorList>
    </citation>
    <scope>NUCLEOTIDE SEQUENCE</scope>
    <source>
        <strain evidence="1">ZJU_SS_LIU_2023</strain>
    </source>
</reference>
<protein>
    <submittedName>
        <fullName evidence="1">Uncharacterized protein</fullName>
    </submittedName>
</protein>
<evidence type="ECO:0000313" key="2">
    <source>
        <dbReference type="Proteomes" id="UP001239111"/>
    </source>
</evidence>
<dbReference type="EMBL" id="CM056743">
    <property type="protein sequence ID" value="KAJ8673690.1"/>
    <property type="molecule type" value="Genomic_DNA"/>
</dbReference>
<dbReference type="Proteomes" id="UP001239111">
    <property type="component" value="Chromosome 3"/>
</dbReference>
<accession>A0ACC2NQZ6</accession>
<name>A0ACC2NQZ6_9HYME</name>
<gene>
    <name evidence="1" type="ORF">QAD02_004952</name>
</gene>
<evidence type="ECO:0000313" key="1">
    <source>
        <dbReference type="EMBL" id="KAJ8673690.1"/>
    </source>
</evidence>
<comment type="caution">
    <text evidence="1">The sequence shown here is derived from an EMBL/GenBank/DDBJ whole genome shotgun (WGS) entry which is preliminary data.</text>
</comment>
<keyword evidence="2" id="KW-1185">Reference proteome</keyword>
<organism evidence="1 2">
    <name type="scientific">Eretmocerus hayati</name>
    <dbReference type="NCBI Taxonomy" id="131215"/>
    <lineage>
        <taxon>Eukaryota</taxon>
        <taxon>Metazoa</taxon>
        <taxon>Ecdysozoa</taxon>
        <taxon>Arthropoda</taxon>
        <taxon>Hexapoda</taxon>
        <taxon>Insecta</taxon>
        <taxon>Pterygota</taxon>
        <taxon>Neoptera</taxon>
        <taxon>Endopterygota</taxon>
        <taxon>Hymenoptera</taxon>
        <taxon>Apocrita</taxon>
        <taxon>Proctotrupomorpha</taxon>
        <taxon>Chalcidoidea</taxon>
        <taxon>Aphelinidae</taxon>
        <taxon>Aphelininae</taxon>
        <taxon>Eretmocerus</taxon>
    </lineage>
</organism>